<dbReference type="GO" id="GO:0005770">
    <property type="term" value="C:late endosome"/>
    <property type="evidence" value="ECO:0007669"/>
    <property type="project" value="TreeGrafter"/>
</dbReference>
<dbReference type="Gene3D" id="3.30.1520.10">
    <property type="entry name" value="Phox-like domain"/>
    <property type="match status" value="2"/>
</dbReference>
<gene>
    <name evidence="6" type="ORF">NHX12_021668</name>
</gene>
<reference evidence="6" key="1">
    <citation type="submission" date="2022-07" db="EMBL/GenBank/DDBJ databases">
        <title>Chromosome-level genome of Muraenolepis orangiensis.</title>
        <authorList>
            <person name="Kim J."/>
        </authorList>
    </citation>
    <scope>NUCLEOTIDE SEQUENCE</scope>
    <source>
        <strain evidence="6">KU_S4_2022</strain>
        <tissue evidence="6">Muscle</tissue>
    </source>
</reference>
<feature type="coiled-coil region" evidence="3">
    <location>
        <begin position="362"/>
        <end position="396"/>
    </location>
</feature>
<feature type="region of interest" description="Disordered" evidence="4">
    <location>
        <begin position="170"/>
        <end position="204"/>
    </location>
</feature>
<feature type="domain" description="PX" evidence="5">
    <location>
        <begin position="90"/>
        <end position="350"/>
    </location>
</feature>
<evidence type="ECO:0000256" key="1">
    <source>
        <dbReference type="ARBA" id="ARBA00004496"/>
    </source>
</evidence>
<protein>
    <recommendedName>
        <fullName evidence="5">PX domain-containing protein</fullName>
    </recommendedName>
</protein>
<evidence type="ECO:0000256" key="3">
    <source>
        <dbReference type="SAM" id="Coils"/>
    </source>
</evidence>
<dbReference type="InterPro" id="IPR036871">
    <property type="entry name" value="PX_dom_sf"/>
</dbReference>
<dbReference type="GO" id="GO:0005769">
    <property type="term" value="C:early endosome"/>
    <property type="evidence" value="ECO:0007669"/>
    <property type="project" value="TreeGrafter"/>
</dbReference>
<sequence length="429" mass="47957">MAAPFVPVPVPMDRGLCGGASKPRRPPRASSLGSVSGSGDRGRTGSKDRGNRSRTPPPLQSPLARINGGGPEAAVEYSSCPRSASDPADARPATPTLMGYEVMEERAKFTVYKVLVKKSQEESWVVFRRYTDFSRLNDKLVCSFNARLPGSNPPRRKHVHPFTQHLHPAPSPSTFTQHLHPAPSPSPFTQHLHPAPSPSTFTQPLHPAPSPSTFTQHLHPAPSPSTFTQHLHPAPSPSPFTQHLHPAPSPSTFTQHLHPAPSPSTFTQHATIVMRRITSLGCLFLQLKEMFPGFRLSLPPKRWFKDNYDTDFLEERQLGLQAFLQNLVAHKDIAHSLAVREFLCFDDPPGPFDSLEESRAFCETLEESNFRLLKEVQEKQKEIQSLRMRLQEQEVLLQERRVPSWQRETRGSVFCGAGEHRRGVLLHRG</sequence>
<name>A0A9Q0IVS3_9TELE</name>
<evidence type="ECO:0000313" key="6">
    <source>
        <dbReference type="EMBL" id="KAJ3611653.1"/>
    </source>
</evidence>
<dbReference type="Pfam" id="PF00787">
    <property type="entry name" value="PX"/>
    <property type="match status" value="1"/>
</dbReference>
<feature type="compositionally biased region" description="Basic and acidic residues" evidence="4">
    <location>
        <begin position="40"/>
        <end position="51"/>
    </location>
</feature>
<dbReference type="OrthoDB" id="76516at2759"/>
<dbReference type="GO" id="GO:0006622">
    <property type="term" value="P:protein targeting to lysosome"/>
    <property type="evidence" value="ECO:0007669"/>
    <property type="project" value="TreeGrafter"/>
</dbReference>
<dbReference type="SUPFAM" id="SSF64268">
    <property type="entry name" value="PX domain"/>
    <property type="match status" value="2"/>
</dbReference>
<dbReference type="Proteomes" id="UP001148018">
    <property type="component" value="Unassembled WGS sequence"/>
</dbReference>
<dbReference type="GO" id="GO:0045022">
    <property type="term" value="P:early endosome to late endosome transport"/>
    <property type="evidence" value="ECO:0007669"/>
    <property type="project" value="TreeGrafter"/>
</dbReference>
<feature type="region of interest" description="Disordered" evidence="4">
    <location>
        <begin position="222"/>
        <end position="241"/>
    </location>
</feature>
<evidence type="ECO:0000256" key="4">
    <source>
        <dbReference type="SAM" id="MobiDB-lite"/>
    </source>
</evidence>
<dbReference type="SMART" id="SM00312">
    <property type="entry name" value="PX"/>
    <property type="match status" value="1"/>
</dbReference>
<organism evidence="6 7">
    <name type="scientific">Muraenolepis orangiensis</name>
    <name type="common">Patagonian moray cod</name>
    <dbReference type="NCBI Taxonomy" id="630683"/>
    <lineage>
        <taxon>Eukaryota</taxon>
        <taxon>Metazoa</taxon>
        <taxon>Chordata</taxon>
        <taxon>Craniata</taxon>
        <taxon>Vertebrata</taxon>
        <taxon>Euteleostomi</taxon>
        <taxon>Actinopterygii</taxon>
        <taxon>Neopterygii</taxon>
        <taxon>Teleostei</taxon>
        <taxon>Neoteleostei</taxon>
        <taxon>Acanthomorphata</taxon>
        <taxon>Zeiogadaria</taxon>
        <taxon>Gadariae</taxon>
        <taxon>Gadiformes</taxon>
        <taxon>Muraenolepidoidei</taxon>
        <taxon>Muraenolepididae</taxon>
        <taxon>Muraenolepis</taxon>
    </lineage>
</organism>
<evidence type="ECO:0000256" key="2">
    <source>
        <dbReference type="ARBA" id="ARBA00022490"/>
    </source>
</evidence>
<dbReference type="AlphaFoldDB" id="A0A9Q0IVS3"/>
<comment type="caution">
    <text evidence="6">The sequence shown here is derived from an EMBL/GenBank/DDBJ whole genome shotgun (WGS) entry which is preliminary data.</text>
</comment>
<feature type="compositionally biased region" description="Pro residues" evidence="4">
    <location>
        <begin position="1"/>
        <end position="10"/>
    </location>
</feature>
<keyword evidence="3" id="KW-0175">Coiled coil</keyword>
<dbReference type="InterPro" id="IPR051837">
    <property type="entry name" value="SortingNexin/PXDomain-PKLike"/>
</dbReference>
<dbReference type="GO" id="GO:0008333">
    <property type="term" value="P:endosome to lysosome transport"/>
    <property type="evidence" value="ECO:0007669"/>
    <property type="project" value="TreeGrafter"/>
</dbReference>
<dbReference type="InterPro" id="IPR001683">
    <property type="entry name" value="PX_dom"/>
</dbReference>
<keyword evidence="7" id="KW-1185">Reference proteome</keyword>
<keyword evidence="2" id="KW-0963">Cytoplasm</keyword>
<dbReference type="PANTHER" id="PTHR22999:SF23">
    <property type="entry name" value="SORTING NEXIN-16"/>
    <property type="match status" value="1"/>
</dbReference>
<evidence type="ECO:0000259" key="5">
    <source>
        <dbReference type="PROSITE" id="PS50195"/>
    </source>
</evidence>
<proteinExistence type="predicted"/>
<accession>A0A9Q0IVS3</accession>
<dbReference type="PROSITE" id="PS50195">
    <property type="entry name" value="PX"/>
    <property type="match status" value="1"/>
</dbReference>
<dbReference type="EMBL" id="JANIIK010000037">
    <property type="protein sequence ID" value="KAJ3611653.1"/>
    <property type="molecule type" value="Genomic_DNA"/>
</dbReference>
<feature type="region of interest" description="Disordered" evidence="4">
    <location>
        <begin position="1"/>
        <end position="92"/>
    </location>
</feature>
<comment type="subcellular location">
    <subcellularLocation>
        <location evidence="1">Cytoplasm</location>
    </subcellularLocation>
</comment>
<dbReference type="GO" id="GO:0035091">
    <property type="term" value="F:phosphatidylinositol binding"/>
    <property type="evidence" value="ECO:0007669"/>
    <property type="project" value="InterPro"/>
</dbReference>
<evidence type="ECO:0000313" key="7">
    <source>
        <dbReference type="Proteomes" id="UP001148018"/>
    </source>
</evidence>
<dbReference type="PANTHER" id="PTHR22999">
    <property type="entry name" value="PX SERINE/THREONINE KINASE PXK"/>
    <property type="match status" value="1"/>
</dbReference>